<dbReference type="InterPro" id="IPR003594">
    <property type="entry name" value="HATPase_dom"/>
</dbReference>
<dbReference type="SUPFAM" id="SSF55874">
    <property type="entry name" value="ATPase domain of HSP90 chaperone/DNA topoisomerase II/histidine kinase"/>
    <property type="match status" value="1"/>
</dbReference>
<dbReference type="CDD" id="cd00130">
    <property type="entry name" value="PAS"/>
    <property type="match status" value="1"/>
</dbReference>
<feature type="domain" description="Histidine kinase" evidence="3">
    <location>
        <begin position="276"/>
        <end position="472"/>
    </location>
</feature>
<sequence length="488" mass="55044">MEKKKLLSVLIAEDNEDDAILVARSLRRSGYELIYERVDTPQGMGEALDRKPWDIILVDYRMPGFGGLDALNIVRERNLDIPVILVSGVILEDVAIEAMRQGACDCIKKDHLDRLSPAVERELAAAAERRERRQAEQALRESEEQFRVLAETSPAAIVLFQGENIVYVNPSAERLTGYTEEELLGMRYGEWIHDDFKNLVREWVLVRQQEPLALAEYELRYVTKGGEERWALFSAGRIDYKGKPAGIATIFDITGRKRAEEQLRDSLREKEILLHEIHHRVKNNLQIVSTLLDLQSDYIDDEQSLRYFQESQDRINSMALVHEALYRSRDLARIDFTVYLEGLTDHLFKSYVVDPKRISLKCAIAKVTLGIDEAIPCGLIVNELVSNSLKHAFPQGRHGEILVQCQSAEDGLIRLRVSDNGVGLPPDLDFMATKTLGLQLVTMLVRQVRGELTVQGEVAGGTAFTISFRGMQQGGGVVQVADDAKRTS</sequence>
<evidence type="ECO:0000259" key="5">
    <source>
        <dbReference type="PROSITE" id="PS50112"/>
    </source>
</evidence>
<dbReference type="Gene3D" id="3.30.450.20">
    <property type="entry name" value="PAS domain"/>
    <property type="match status" value="1"/>
</dbReference>
<dbReference type="SUPFAM" id="SSF55785">
    <property type="entry name" value="PYP-like sensor domain (PAS domain)"/>
    <property type="match status" value="1"/>
</dbReference>
<evidence type="ECO:0000256" key="2">
    <source>
        <dbReference type="SAM" id="Coils"/>
    </source>
</evidence>
<feature type="domain" description="Response regulatory" evidence="4">
    <location>
        <begin position="8"/>
        <end position="124"/>
    </location>
</feature>
<protein>
    <submittedName>
        <fullName evidence="7">Signal transduction histidine kinase</fullName>
    </submittedName>
</protein>
<evidence type="ECO:0000259" key="6">
    <source>
        <dbReference type="PROSITE" id="PS50113"/>
    </source>
</evidence>
<evidence type="ECO:0000259" key="4">
    <source>
        <dbReference type="PROSITE" id="PS50110"/>
    </source>
</evidence>
<dbReference type="NCBIfam" id="TIGR00229">
    <property type="entry name" value="sensory_box"/>
    <property type="match status" value="1"/>
</dbReference>
<feature type="modified residue" description="4-aspartylphosphate" evidence="1">
    <location>
        <position position="59"/>
    </location>
</feature>
<evidence type="ECO:0000259" key="3">
    <source>
        <dbReference type="PROSITE" id="PS50109"/>
    </source>
</evidence>
<dbReference type="Gene3D" id="3.30.565.10">
    <property type="entry name" value="Histidine kinase-like ATPase, C-terminal domain"/>
    <property type="match status" value="1"/>
</dbReference>
<dbReference type="EMBL" id="CP000482">
    <property type="protein sequence ID" value="ABL00608.1"/>
    <property type="molecule type" value="Genomic_DNA"/>
</dbReference>
<feature type="domain" description="PAC" evidence="6">
    <location>
        <begin position="215"/>
        <end position="265"/>
    </location>
</feature>
<evidence type="ECO:0000313" key="8">
    <source>
        <dbReference type="Proteomes" id="UP000006732"/>
    </source>
</evidence>
<gene>
    <name evidence="7" type="ordered locus">Ppro_3010</name>
</gene>
<dbReference type="KEGG" id="ppd:Ppro_3010"/>
<keyword evidence="7" id="KW-0418">Kinase</keyword>
<dbReference type="PANTHER" id="PTHR43065:SF23">
    <property type="entry name" value="SENSOR HISTIDINE KINASE PDTAS"/>
    <property type="match status" value="1"/>
</dbReference>
<dbReference type="HOGENOM" id="CLU_000445_114_57_7"/>
<dbReference type="Gene3D" id="3.40.50.2300">
    <property type="match status" value="1"/>
</dbReference>
<dbReference type="SUPFAM" id="SSF52172">
    <property type="entry name" value="CheY-like"/>
    <property type="match status" value="1"/>
</dbReference>
<feature type="coiled-coil region" evidence="2">
    <location>
        <begin position="125"/>
        <end position="152"/>
    </location>
</feature>
<feature type="domain" description="PAS" evidence="5">
    <location>
        <begin position="142"/>
        <end position="202"/>
    </location>
</feature>
<dbReference type="InterPro" id="IPR000700">
    <property type="entry name" value="PAS-assoc_C"/>
</dbReference>
<dbReference type="OrthoDB" id="5342753at2"/>
<keyword evidence="7" id="KW-0808">Transferase</keyword>
<dbReference type="PROSITE" id="PS50113">
    <property type="entry name" value="PAC"/>
    <property type="match status" value="1"/>
</dbReference>
<reference evidence="7 8" key="1">
    <citation type="submission" date="2006-10" db="EMBL/GenBank/DDBJ databases">
        <title>Complete sequence of chromosome of Pelobacter propionicus DSM 2379.</title>
        <authorList>
            <consortium name="US DOE Joint Genome Institute"/>
            <person name="Copeland A."/>
            <person name="Lucas S."/>
            <person name="Lapidus A."/>
            <person name="Barry K."/>
            <person name="Detter J.C."/>
            <person name="Glavina del Rio T."/>
            <person name="Hammon N."/>
            <person name="Israni S."/>
            <person name="Dalin E."/>
            <person name="Tice H."/>
            <person name="Pitluck S."/>
            <person name="Saunders E."/>
            <person name="Brettin T."/>
            <person name="Bruce D."/>
            <person name="Han C."/>
            <person name="Tapia R."/>
            <person name="Schmutz J."/>
            <person name="Larimer F."/>
            <person name="Land M."/>
            <person name="Hauser L."/>
            <person name="Kyrpides N."/>
            <person name="Kim E."/>
            <person name="Lovley D."/>
            <person name="Richardson P."/>
        </authorList>
    </citation>
    <scope>NUCLEOTIDE SEQUENCE [LARGE SCALE GENOMIC DNA]</scope>
    <source>
        <strain evidence="8">DSM 2379 / NBRC 103807 / OttBd1</strain>
    </source>
</reference>
<dbReference type="SMART" id="SM00091">
    <property type="entry name" value="PAS"/>
    <property type="match status" value="1"/>
</dbReference>
<dbReference type="PROSITE" id="PS50112">
    <property type="entry name" value="PAS"/>
    <property type="match status" value="1"/>
</dbReference>
<name>A1ATD7_PELPD</name>
<dbReference type="InterPro" id="IPR011495">
    <property type="entry name" value="Sig_transdc_His_kin_sub2_dim/P"/>
</dbReference>
<dbReference type="STRING" id="338966.Ppro_3010"/>
<dbReference type="Pfam" id="PF02518">
    <property type="entry name" value="HATPase_c"/>
    <property type="match status" value="1"/>
</dbReference>
<dbReference type="eggNOG" id="COG0784">
    <property type="taxonomic scope" value="Bacteria"/>
</dbReference>
<dbReference type="InterPro" id="IPR001789">
    <property type="entry name" value="Sig_transdc_resp-reg_receiver"/>
</dbReference>
<dbReference type="InterPro" id="IPR000014">
    <property type="entry name" value="PAS"/>
</dbReference>
<dbReference type="eggNOG" id="COG3920">
    <property type="taxonomic scope" value="Bacteria"/>
</dbReference>
<keyword evidence="1" id="KW-0597">Phosphoprotein</keyword>
<dbReference type="Pfam" id="PF00072">
    <property type="entry name" value="Response_reg"/>
    <property type="match status" value="1"/>
</dbReference>
<dbReference type="Pfam" id="PF13426">
    <property type="entry name" value="PAS_9"/>
    <property type="match status" value="1"/>
</dbReference>
<dbReference type="SMART" id="SM00448">
    <property type="entry name" value="REC"/>
    <property type="match status" value="1"/>
</dbReference>
<proteinExistence type="predicted"/>
<keyword evidence="8" id="KW-1185">Reference proteome</keyword>
<organism evidence="7 8">
    <name type="scientific">Pelobacter propionicus (strain DSM 2379 / NBRC 103807 / OttBd1)</name>
    <dbReference type="NCBI Taxonomy" id="338966"/>
    <lineage>
        <taxon>Bacteria</taxon>
        <taxon>Pseudomonadati</taxon>
        <taxon>Thermodesulfobacteriota</taxon>
        <taxon>Desulfuromonadia</taxon>
        <taxon>Desulfuromonadales</taxon>
        <taxon>Desulfuromonadaceae</taxon>
        <taxon>Pelobacter</taxon>
    </lineage>
</organism>
<dbReference type="PROSITE" id="PS50109">
    <property type="entry name" value="HIS_KIN"/>
    <property type="match status" value="1"/>
</dbReference>
<dbReference type="RefSeq" id="WP_011736843.1">
    <property type="nucleotide sequence ID" value="NC_008609.1"/>
</dbReference>
<dbReference type="PROSITE" id="PS50110">
    <property type="entry name" value="RESPONSE_REGULATORY"/>
    <property type="match status" value="1"/>
</dbReference>
<dbReference type="GO" id="GO:0016301">
    <property type="term" value="F:kinase activity"/>
    <property type="evidence" value="ECO:0007669"/>
    <property type="project" value="UniProtKB-KW"/>
</dbReference>
<dbReference type="InterPro" id="IPR005467">
    <property type="entry name" value="His_kinase_dom"/>
</dbReference>
<dbReference type="InterPro" id="IPR035965">
    <property type="entry name" value="PAS-like_dom_sf"/>
</dbReference>
<dbReference type="CDD" id="cd00156">
    <property type="entry name" value="REC"/>
    <property type="match status" value="1"/>
</dbReference>
<dbReference type="InterPro" id="IPR036890">
    <property type="entry name" value="HATPase_C_sf"/>
</dbReference>
<dbReference type="Pfam" id="PF07568">
    <property type="entry name" value="HisKA_2"/>
    <property type="match status" value="1"/>
</dbReference>
<keyword evidence="2" id="KW-0175">Coiled coil</keyword>
<dbReference type="GO" id="GO:0000160">
    <property type="term" value="P:phosphorelay signal transduction system"/>
    <property type="evidence" value="ECO:0007669"/>
    <property type="project" value="InterPro"/>
</dbReference>
<dbReference type="SMART" id="SM00387">
    <property type="entry name" value="HATPase_c"/>
    <property type="match status" value="1"/>
</dbReference>
<dbReference type="PANTHER" id="PTHR43065">
    <property type="entry name" value="SENSOR HISTIDINE KINASE"/>
    <property type="match status" value="1"/>
</dbReference>
<evidence type="ECO:0000313" key="7">
    <source>
        <dbReference type="EMBL" id="ABL00608.1"/>
    </source>
</evidence>
<dbReference type="InterPro" id="IPR011006">
    <property type="entry name" value="CheY-like_superfamily"/>
</dbReference>
<evidence type="ECO:0000256" key="1">
    <source>
        <dbReference type="PROSITE-ProRule" id="PRU00169"/>
    </source>
</evidence>
<dbReference type="AlphaFoldDB" id="A1ATD7"/>
<dbReference type="Proteomes" id="UP000006732">
    <property type="component" value="Chromosome"/>
</dbReference>
<accession>A1ATD7</accession>
<dbReference type="eggNOG" id="COG2202">
    <property type="taxonomic scope" value="Bacteria"/>
</dbReference>